<name>A0A164X6V5_9AGAM</name>
<accession>A0A164X6V5</accession>
<dbReference type="EMBL" id="KV419401">
    <property type="protein sequence ID" value="KZS95688.1"/>
    <property type="molecule type" value="Genomic_DNA"/>
</dbReference>
<evidence type="ECO:0000313" key="1">
    <source>
        <dbReference type="EMBL" id="KZS95688.1"/>
    </source>
</evidence>
<sequence>MGLCTFLTLPVEIIFHISDQASLHELHLLALTCGTFYHLAMTSRRFWMGASDKDTLPLPTGHTLDTVPVDQIMSLAARSISLSKVMDQEIMIPKRYFPIALAGVDDRIDLLALPGHSWFIARTPDMEWCIRRAERGWEGASCRLGSLVSPIGFKSKVLGGGDVRLTFLGRDTSDLQYRTLHIVNLHFPDERSGPAAPSILDRSSVVLPQRPFDIKIDEGIISCATSNKTRVQILSQSAKVGFLLSFPGLESQSSKEQSQWIISLTLHKQIDKIVIMTAVSAEGDRESGKLHYQFHLANIPPEIVSGSISVERTTSAEITWEERNLDIVDSFTVPEWPSDSVPPLPTQLPNGAVRVSKFQFAEKPDPNAPDDAPRTTHFGSLYYHQNRLLAFETHDIASSRADAYTRSSGGTSMMTGTYWREPGEVVSTAIFDSANMRTRTCRCSPPADIPGMIKYGIEGVNSTHGRLFIKVKREEPLPEVSYVVQY</sequence>
<reference evidence="1 2" key="1">
    <citation type="journal article" date="2016" name="Mol. Biol. Evol.">
        <title>Comparative Genomics of Early-Diverging Mushroom-Forming Fungi Provides Insights into the Origins of Lignocellulose Decay Capabilities.</title>
        <authorList>
            <person name="Nagy L.G."/>
            <person name="Riley R."/>
            <person name="Tritt A."/>
            <person name="Adam C."/>
            <person name="Daum C."/>
            <person name="Floudas D."/>
            <person name="Sun H."/>
            <person name="Yadav J.S."/>
            <person name="Pangilinan J."/>
            <person name="Larsson K.H."/>
            <person name="Matsuura K."/>
            <person name="Barry K."/>
            <person name="Labutti K."/>
            <person name="Kuo R."/>
            <person name="Ohm R.A."/>
            <person name="Bhattacharya S.S."/>
            <person name="Shirouzu T."/>
            <person name="Yoshinaga Y."/>
            <person name="Martin F.M."/>
            <person name="Grigoriev I.V."/>
            <person name="Hibbett D.S."/>
        </authorList>
    </citation>
    <scope>NUCLEOTIDE SEQUENCE [LARGE SCALE GENOMIC DNA]</scope>
    <source>
        <strain evidence="1 2">HHB9708</strain>
    </source>
</reference>
<dbReference type="Proteomes" id="UP000076722">
    <property type="component" value="Unassembled WGS sequence"/>
</dbReference>
<dbReference type="AlphaFoldDB" id="A0A164X6V5"/>
<protein>
    <recommendedName>
        <fullName evidence="3">F-box domain-containing protein</fullName>
    </recommendedName>
</protein>
<evidence type="ECO:0000313" key="2">
    <source>
        <dbReference type="Proteomes" id="UP000076722"/>
    </source>
</evidence>
<proteinExistence type="predicted"/>
<evidence type="ECO:0008006" key="3">
    <source>
        <dbReference type="Google" id="ProtNLM"/>
    </source>
</evidence>
<organism evidence="1 2">
    <name type="scientific">Sistotremastrum niveocremeum HHB9708</name>
    <dbReference type="NCBI Taxonomy" id="1314777"/>
    <lineage>
        <taxon>Eukaryota</taxon>
        <taxon>Fungi</taxon>
        <taxon>Dikarya</taxon>
        <taxon>Basidiomycota</taxon>
        <taxon>Agaricomycotina</taxon>
        <taxon>Agaricomycetes</taxon>
        <taxon>Sistotremastrales</taxon>
        <taxon>Sistotremastraceae</taxon>
        <taxon>Sertulicium</taxon>
        <taxon>Sertulicium niveocremeum</taxon>
    </lineage>
</organism>
<dbReference type="InterPro" id="IPR036047">
    <property type="entry name" value="F-box-like_dom_sf"/>
</dbReference>
<dbReference type="SUPFAM" id="SSF81383">
    <property type="entry name" value="F-box domain"/>
    <property type="match status" value="1"/>
</dbReference>
<keyword evidence="2" id="KW-1185">Reference proteome</keyword>
<gene>
    <name evidence="1" type="ORF">SISNIDRAFT_452343</name>
</gene>